<dbReference type="AlphaFoldDB" id="A0A5N8V5J1"/>
<keyword evidence="2" id="KW-0812">Transmembrane</keyword>
<keyword evidence="2" id="KW-0472">Membrane</keyword>
<evidence type="ECO:0000313" key="4">
    <source>
        <dbReference type="Proteomes" id="UP000325849"/>
    </source>
</evidence>
<dbReference type="EMBL" id="VJZD01000001">
    <property type="protein sequence ID" value="MPY29872.1"/>
    <property type="molecule type" value="Genomic_DNA"/>
</dbReference>
<keyword evidence="2" id="KW-1133">Transmembrane helix</keyword>
<dbReference type="RefSeq" id="WP_152883865.1">
    <property type="nucleotide sequence ID" value="NZ_JBHJTU010000009.1"/>
</dbReference>
<dbReference type="Proteomes" id="UP000325849">
    <property type="component" value="Unassembled WGS sequence"/>
</dbReference>
<evidence type="ECO:0000313" key="3">
    <source>
        <dbReference type="EMBL" id="MPY29872.1"/>
    </source>
</evidence>
<accession>A0A5N8V5J1</accession>
<proteinExistence type="predicted"/>
<feature type="transmembrane region" description="Helical" evidence="2">
    <location>
        <begin position="51"/>
        <end position="73"/>
    </location>
</feature>
<keyword evidence="4" id="KW-1185">Reference proteome</keyword>
<dbReference type="OrthoDB" id="4314187at2"/>
<reference evidence="3 4" key="1">
    <citation type="submission" date="2019-07" db="EMBL/GenBank/DDBJ databases">
        <title>New species of Amycolatopsis and Streptomyces.</title>
        <authorList>
            <person name="Duangmal K."/>
            <person name="Teo W.F.A."/>
            <person name="Lipun K."/>
        </authorList>
    </citation>
    <scope>NUCLEOTIDE SEQUENCE [LARGE SCALE GENOMIC DNA]</scope>
    <source>
        <strain evidence="3 4">NBRC 109810</strain>
    </source>
</reference>
<gene>
    <name evidence="3" type="ORF">FNH09_00510</name>
</gene>
<evidence type="ECO:0000256" key="1">
    <source>
        <dbReference type="SAM" id="MobiDB-lite"/>
    </source>
</evidence>
<name>A0A5N8V5J1_9ACTN</name>
<feature type="compositionally biased region" description="Basic and acidic residues" evidence="1">
    <location>
        <begin position="93"/>
        <end position="104"/>
    </location>
</feature>
<organism evidence="3 4">
    <name type="scientific">Streptomyces adustus</name>
    <dbReference type="NCBI Taxonomy" id="1609272"/>
    <lineage>
        <taxon>Bacteria</taxon>
        <taxon>Bacillati</taxon>
        <taxon>Actinomycetota</taxon>
        <taxon>Actinomycetes</taxon>
        <taxon>Kitasatosporales</taxon>
        <taxon>Streptomycetaceae</taxon>
        <taxon>Streptomyces</taxon>
    </lineage>
</organism>
<protein>
    <submittedName>
        <fullName evidence="3">Uncharacterized protein</fullName>
    </submittedName>
</protein>
<feature type="region of interest" description="Disordered" evidence="1">
    <location>
        <begin position="74"/>
        <end position="104"/>
    </location>
</feature>
<sequence length="104" mass="10537">MILILGLVILVLAVIVGLAGVFGNIGAGHALGAGGDFSIFGYHATSSTGSLFLSGIIVGAVGFLGLALVLVGARRSARHSSRTGRVPRMSRRKTSDVDHRAAPG</sequence>
<comment type="caution">
    <text evidence="3">The sequence shown here is derived from an EMBL/GenBank/DDBJ whole genome shotgun (WGS) entry which is preliminary data.</text>
</comment>
<evidence type="ECO:0000256" key="2">
    <source>
        <dbReference type="SAM" id="Phobius"/>
    </source>
</evidence>